<comment type="caution">
    <text evidence="2">The sequence shown here is derived from an EMBL/GenBank/DDBJ whole genome shotgun (WGS) entry which is preliminary data.</text>
</comment>
<keyword evidence="3" id="KW-1185">Reference proteome</keyword>
<protein>
    <submittedName>
        <fullName evidence="2">Uncharacterized protein</fullName>
    </submittedName>
</protein>
<evidence type="ECO:0000313" key="2">
    <source>
        <dbReference type="EMBL" id="PKY59565.1"/>
    </source>
</evidence>
<gene>
    <name evidence="2" type="ORF">RhiirA4_482401</name>
</gene>
<dbReference type="Proteomes" id="UP000234323">
    <property type="component" value="Unassembled WGS sequence"/>
</dbReference>
<evidence type="ECO:0000256" key="1">
    <source>
        <dbReference type="SAM" id="MobiDB-lite"/>
    </source>
</evidence>
<proteinExistence type="predicted"/>
<name>A0A2I1HL09_9GLOM</name>
<dbReference type="EMBL" id="LLXI01003627">
    <property type="protein sequence ID" value="PKY59565.1"/>
    <property type="molecule type" value="Genomic_DNA"/>
</dbReference>
<reference evidence="2 3" key="1">
    <citation type="submission" date="2015-10" db="EMBL/GenBank/DDBJ databases">
        <title>Genome analyses suggest a sexual origin of heterokaryosis in a supposedly ancient asexual fungus.</title>
        <authorList>
            <person name="Ropars J."/>
            <person name="Sedzielewska K."/>
            <person name="Noel J."/>
            <person name="Charron P."/>
            <person name="Farinelli L."/>
            <person name="Marton T."/>
            <person name="Kruger M."/>
            <person name="Pelin A."/>
            <person name="Brachmann A."/>
            <person name="Corradi N."/>
        </authorList>
    </citation>
    <scope>NUCLEOTIDE SEQUENCE [LARGE SCALE GENOMIC DNA]</scope>
    <source>
        <strain evidence="2 3">A4</strain>
    </source>
</reference>
<feature type="region of interest" description="Disordered" evidence="1">
    <location>
        <begin position="73"/>
        <end position="98"/>
    </location>
</feature>
<organism evidence="2 3">
    <name type="scientific">Rhizophagus irregularis</name>
    <dbReference type="NCBI Taxonomy" id="588596"/>
    <lineage>
        <taxon>Eukaryota</taxon>
        <taxon>Fungi</taxon>
        <taxon>Fungi incertae sedis</taxon>
        <taxon>Mucoromycota</taxon>
        <taxon>Glomeromycotina</taxon>
        <taxon>Glomeromycetes</taxon>
        <taxon>Glomerales</taxon>
        <taxon>Glomeraceae</taxon>
        <taxon>Rhizophagus</taxon>
    </lineage>
</organism>
<evidence type="ECO:0000313" key="3">
    <source>
        <dbReference type="Proteomes" id="UP000234323"/>
    </source>
</evidence>
<dbReference type="AlphaFoldDB" id="A0A2I1HL09"/>
<sequence>MLIAVKHHPKDEYTAKVIKPLVLGGDLVKPTSLADTYPIGPITSEVFYGIISGVRLKAHQQLDSLSSRYQNSLPTLAKNLQPQQGKKGKQKDQSNQHVLIETYANPVIDESMNIDESTAIT</sequence>
<accession>A0A2I1HL09</accession>